<evidence type="ECO:0000313" key="2">
    <source>
        <dbReference type="EMBL" id="KAF2994193.1"/>
    </source>
</evidence>
<proteinExistence type="predicted"/>
<dbReference type="EMBL" id="SWKU01000043">
    <property type="protein sequence ID" value="KAF2994193.1"/>
    <property type="molecule type" value="Genomic_DNA"/>
</dbReference>
<organism evidence="2 3">
    <name type="scientific">Curvularia kusanoi</name>
    <name type="common">Cochliobolus kusanoi</name>
    <dbReference type="NCBI Taxonomy" id="90978"/>
    <lineage>
        <taxon>Eukaryota</taxon>
        <taxon>Fungi</taxon>
        <taxon>Dikarya</taxon>
        <taxon>Ascomycota</taxon>
        <taxon>Pezizomycotina</taxon>
        <taxon>Dothideomycetes</taxon>
        <taxon>Pleosporomycetidae</taxon>
        <taxon>Pleosporales</taxon>
        <taxon>Pleosporineae</taxon>
        <taxon>Pleosporaceae</taxon>
        <taxon>Curvularia</taxon>
    </lineage>
</organism>
<reference evidence="2" key="1">
    <citation type="submission" date="2019-04" db="EMBL/GenBank/DDBJ databases">
        <title>Sequencing of skin fungus with MAO and IRED activity.</title>
        <authorList>
            <person name="Marsaioli A.J."/>
            <person name="Bonatto J.M.C."/>
            <person name="Reis Junior O."/>
        </authorList>
    </citation>
    <scope>NUCLEOTIDE SEQUENCE</scope>
    <source>
        <strain evidence="2">30M1</strain>
    </source>
</reference>
<accession>A0A9P4T4X1</accession>
<keyword evidence="3" id="KW-1185">Reference proteome</keyword>
<feature type="compositionally biased region" description="Pro residues" evidence="1">
    <location>
        <begin position="167"/>
        <end position="177"/>
    </location>
</feature>
<dbReference type="AlphaFoldDB" id="A0A9P4T4X1"/>
<evidence type="ECO:0000313" key="3">
    <source>
        <dbReference type="Proteomes" id="UP000801428"/>
    </source>
</evidence>
<dbReference type="Proteomes" id="UP000801428">
    <property type="component" value="Unassembled WGS sequence"/>
</dbReference>
<gene>
    <name evidence="2" type="ORF">E8E13_002657</name>
</gene>
<comment type="caution">
    <text evidence="2">The sequence shown here is derived from an EMBL/GenBank/DDBJ whole genome shotgun (WGS) entry which is preliminary data.</text>
</comment>
<sequence length="284" mass="31677">MESPLNPISQIQQASIKVLWSEYGLQSDGSFISNGSNLSLAFLNTQYNFHFTNHFNMVLGVGPDVLEVLIRDFEAKSFERRHNEPNEASPGLDLANNLNVSMDAPLSFGLVNYLETSTPLVQDSPMGLATKLALTIPVNILDVSVPSSTQAPPNEDFGEQISRPYSEPSPPHPPSLTTPPRQIADKHPAKRPRTEQCAIIVLCDRLGTNGRCPGDKGQGQCSVHNKKRWGQRLRFKKHFADEHMRSYKVSSVSYQCDCNEVFSKTEDGREAFANHVWARLRAEK</sequence>
<protein>
    <submittedName>
        <fullName evidence="2">Uncharacterized protein</fullName>
    </submittedName>
</protein>
<evidence type="ECO:0000256" key="1">
    <source>
        <dbReference type="SAM" id="MobiDB-lite"/>
    </source>
</evidence>
<name>A0A9P4T4X1_CURKU</name>
<dbReference type="OrthoDB" id="10600996at2759"/>
<feature type="region of interest" description="Disordered" evidence="1">
    <location>
        <begin position="145"/>
        <end position="191"/>
    </location>
</feature>